<dbReference type="CDD" id="cd00293">
    <property type="entry name" value="USP-like"/>
    <property type="match status" value="1"/>
</dbReference>
<dbReference type="KEGG" id="amd:AMED_1572"/>
<dbReference type="eggNOG" id="COG0589">
    <property type="taxonomic scope" value="Bacteria"/>
</dbReference>
<comment type="similarity">
    <text evidence="1">Belongs to the universal stress protein A family.</text>
</comment>
<feature type="domain" description="UspA" evidence="2">
    <location>
        <begin position="25"/>
        <end position="168"/>
    </location>
</feature>
<evidence type="ECO:0000313" key="3">
    <source>
        <dbReference type="EMBL" id="ADJ43385.1"/>
    </source>
</evidence>
<dbReference type="PATRIC" id="fig|749927.5.peg.1618"/>
<dbReference type="InterPro" id="IPR006016">
    <property type="entry name" value="UspA"/>
</dbReference>
<evidence type="ECO:0000313" key="4">
    <source>
        <dbReference type="Proteomes" id="UP000000328"/>
    </source>
</evidence>
<dbReference type="AlphaFoldDB" id="A0A0H3CZ83"/>
<dbReference type="InterPro" id="IPR006015">
    <property type="entry name" value="Universal_stress_UspA"/>
</dbReference>
<dbReference type="PRINTS" id="PR01438">
    <property type="entry name" value="UNVRSLSTRESS"/>
</dbReference>
<dbReference type="SUPFAM" id="SSF52402">
    <property type="entry name" value="Adenine nucleotide alpha hydrolases-like"/>
    <property type="match status" value="1"/>
</dbReference>
<protein>
    <submittedName>
        <fullName evidence="3">Universal stress protein</fullName>
    </submittedName>
</protein>
<accession>A0A0H3CZ83</accession>
<dbReference type="EMBL" id="CP002000">
    <property type="protein sequence ID" value="ADJ43385.1"/>
    <property type="molecule type" value="Genomic_DNA"/>
</dbReference>
<sequence>MVTDHRLSSLLTRDHLEVLRMGAAYRTVVVGTDGSESSFAAVDRAAAVAGDAGATLVIACAYYPASKSDVDKAQDVLGDEAYQVVGSAPAEDTLQSARDRATRAGAEKIDTVAVKGDPVDSLRKVVHEREADLLVVGNRGLNTIAGRILGSVPSEVARKSGVDVLIVHTT</sequence>
<dbReference type="PANTHER" id="PTHR46268:SF6">
    <property type="entry name" value="UNIVERSAL STRESS PROTEIN UP12"/>
    <property type="match status" value="1"/>
</dbReference>
<dbReference type="Pfam" id="PF00582">
    <property type="entry name" value="Usp"/>
    <property type="match status" value="1"/>
</dbReference>
<dbReference type="HOGENOM" id="CLU_049301_16_4_11"/>
<proteinExistence type="inferred from homology"/>
<reference evidence="3 4" key="1">
    <citation type="journal article" date="2010" name="Cell Res.">
        <title>Complete genome sequence of the rifamycin SV-producing Amycolatopsis mediterranei U32 revealed its genetic characteristics in phylogeny and metabolism.</title>
        <authorList>
            <person name="Zhao W."/>
            <person name="Zhong Y."/>
            <person name="Yuan H."/>
            <person name="Wang J."/>
            <person name="Zheng H."/>
            <person name="Wang Y."/>
            <person name="Cen X."/>
            <person name="Xu F."/>
            <person name="Bai J."/>
            <person name="Han X."/>
            <person name="Lu G."/>
            <person name="Zhu Y."/>
            <person name="Shao Z."/>
            <person name="Yan H."/>
            <person name="Li C."/>
            <person name="Peng N."/>
            <person name="Zhang Z."/>
            <person name="Zhang Y."/>
            <person name="Lin W."/>
            <person name="Fan Y."/>
            <person name="Qin Z."/>
            <person name="Hu Y."/>
            <person name="Zhu B."/>
            <person name="Wang S."/>
            <person name="Ding X."/>
            <person name="Zhao G.P."/>
        </authorList>
    </citation>
    <scope>NUCLEOTIDE SEQUENCE [LARGE SCALE GENOMIC DNA]</scope>
    <source>
        <strain evidence="4">U-32</strain>
    </source>
</reference>
<dbReference type="OrthoDB" id="3427787at2"/>
<dbReference type="InterPro" id="IPR014729">
    <property type="entry name" value="Rossmann-like_a/b/a_fold"/>
</dbReference>
<name>A0A0H3CZ83_AMYMU</name>
<dbReference type="Gene3D" id="3.40.50.620">
    <property type="entry name" value="HUPs"/>
    <property type="match status" value="1"/>
</dbReference>
<evidence type="ECO:0000256" key="1">
    <source>
        <dbReference type="ARBA" id="ARBA00008791"/>
    </source>
</evidence>
<gene>
    <name evidence="3" type="ordered locus">AMED_1572</name>
</gene>
<organism evidence="3 4">
    <name type="scientific">Amycolatopsis mediterranei (strain U-32)</name>
    <dbReference type="NCBI Taxonomy" id="749927"/>
    <lineage>
        <taxon>Bacteria</taxon>
        <taxon>Bacillati</taxon>
        <taxon>Actinomycetota</taxon>
        <taxon>Actinomycetes</taxon>
        <taxon>Pseudonocardiales</taxon>
        <taxon>Pseudonocardiaceae</taxon>
        <taxon>Amycolatopsis</taxon>
    </lineage>
</organism>
<dbReference type="Proteomes" id="UP000000328">
    <property type="component" value="Chromosome"/>
</dbReference>
<evidence type="ECO:0000259" key="2">
    <source>
        <dbReference type="Pfam" id="PF00582"/>
    </source>
</evidence>
<dbReference type="PANTHER" id="PTHR46268">
    <property type="entry name" value="STRESS RESPONSE PROTEIN NHAX"/>
    <property type="match status" value="1"/>
</dbReference>